<comment type="similarity">
    <text evidence="3 13">Belongs to the hemopexin family.</text>
</comment>
<evidence type="ECO:0000256" key="13">
    <source>
        <dbReference type="PIRNR" id="PIRNR002551"/>
    </source>
</evidence>
<reference evidence="18" key="1">
    <citation type="submission" date="2021-01" db="EMBL/GenBank/DDBJ databases">
        <authorList>
            <person name="Zahm M."/>
            <person name="Roques C."/>
            <person name="Cabau C."/>
            <person name="Klopp C."/>
            <person name="Donnadieu C."/>
            <person name="Jouanno E."/>
            <person name="Lampietro C."/>
            <person name="Louis A."/>
            <person name="Herpin A."/>
            <person name="Echchiki A."/>
            <person name="Berthelot C."/>
            <person name="Parey E."/>
            <person name="Roest-Crollius H."/>
            <person name="Braasch I."/>
            <person name="Postlethwait J."/>
            <person name="Bobe J."/>
            <person name="Montfort J."/>
            <person name="Bouchez O."/>
            <person name="Begum T."/>
            <person name="Mejri S."/>
            <person name="Adams A."/>
            <person name="Chen W.-J."/>
            <person name="Guiguen Y."/>
        </authorList>
    </citation>
    <scope>NUCLEOTIDE SEQUENCE</scope>
    <source>
        <tissue evidence="18">Blood</tissue>
    </source>
</reference>
<feature type="disulfide bond" evidence="14">
    <location>
        <begin position="158"/>
        <end position="163"/>
    </location>
</feature>
<evidence type="ECO:0000256" key="8">
    <source>
        <dbReference type="ARBA" id="ARBA00022723"/>
    </source>
</evidence>
<dbReference type="GO" id="GO:0046872">
    <property type="term" value="F:metal ion binding"/>
    <property type="evidence" value="ECO:0007669"/>
    <property type="project" value="UniProtKB-UniRule"/>
</dbReference>
<keyword evidence="8 13" id="KW-0479">Metal-binding</keyword>
<evidence type="ECO:0000313" key="18">
    <source>
        <dbReference type="EMBL" id="KAI1885207.1"/>
    </source>
</evidence>
<dbReference type="Gene3D" id="2.110.10.10">
    <property type="entry name" value="Hemopexin-like domain"/>
    <property type="match status" value="2"/>
</dbReference>
<keyword evidence="6 13" id="KW-0964">Secreted</keyword>
<dbReference type="PANTHER" id="PTHR22917:SF9">
    <property type="entry name" value="HEMOPEXIN"/>
    <property type="match status" value="1"/>
</dbReference>
<dbReference type="AlphaFoldDB" id="A0A8T3CMT9"/>
<feature type="repeat" description="Hemopexin" evidence="16">
    <location>
        <begin position="149"/>
        <end position="197"/>
    </location>
</feature>
<dbReference type="GO" id="GO:0015232">
    <property type="term" value="F:heme transmembrane transporter activity"/>
    <property type="evidence" value="ECO:0007669"/>
    <property type="project" value="InterPro"/>
</dbReference>
<keyword evidence="9 17" id="KW-0732">Signal</keyword>
<dbReference type="OrthoDB" id="8953614at2759"/>
<dbReference type="GO" id="GO:0006879">
    <property type="term" value="P:intracellular iron ion homeostasis"/>
    <property type="evidence" value="ECO:0007669"/>
    <property type="project" value="InterPro"/>
</dbReference>
<evidence type="ECO:0000256" key="6">
    <source>
        <dbReference type="ARBA" id="ARBA00022525"/>
    </source>
</evidence>
<feature type="repeat" description="Hemopexin" evidence="16">
    <location>
        <begin position="300"/>
        <end position="347"/>
    </location>
</feature>
<feature type="binding site" description="axial binding residue" evidence="15">
    <location>
        <position position="288"/>
    </location>
    <ligand>
        <name>heme</name>
        <dbReference type="ChEBI" id="CHEBI:30413"/>
        <label>2</label>
    </ligand>
    <ligandPart>
        <name>Fe</name>
        <dbReference type="ChEBI" id="CHEBI:18248"/>
    </ligandPart>
</feature>
<keyword evidence="14" id="KW-1015">Disulfide bond</keyword>
<keyword evidence="19" id="KW-1185">Reference proteome</keyword>
<dbReference type="Pfam" id="PF00045">
    <property type="entry name" value="Hemopexin"/>
    <property type="match status" value="3"/>
</dbReference>
<evidence type="ECO:0000256" key="7">
    <source>
        <dbReference type="ARBA" id="ARBA00022617"/>
    </source>
</evidence>
<keyword evidence="5 13" id="KW-0813">Transport</keyword>
<dbReference type="PROSITE" id="PS51642">
    <property type="entry name" value="HEMOPEXIN_2"/>
    <property type="match status" value="5"/>
</dbReference>
<dbReference type="InterPro" id="IPR000585">
    <property type="entry name" value="Hemopexin-like_dom"/>
</dbReference>
<evidence type="ECO:0000256" key="16">
    <source>
        <dbReference type="PROSITE-ProRule" id="PRU01011"/>
    </source>
</evidence>
<comment type="subcellular location">
    <subcellularLocation>
        <location evidence="2">Secreted</location>
    </subcellularLocation>
</comment>
<dbReference type="InterPro" id="IPR018487">
    <property type="entry name" value="Hemopexin-like_repeat"/>
</dbReference>
<dbReference type="CDD" id="cd00094">
    <property type="entry name" value="HX"/>
    <property type="match status" value="1"/>
</dbReference>
<dbReference type="FunFam" id="2.110.10.10:FF:000009">
    <property type="entry name" value="Hemopexin"/>
    <property type="match status" value="1"/>
</dbReference>
<evidence type="ECO:0000256" key="2">
    <source>
        <dbReference type="ARBA" id="ARBA00004613"/>
    </source>
</evidence>
<dbReference type="SMART" id="SM00120">
    <property type="entry name" value="HX"/>
    <property type="match status" value="7"/>
</dbReference>
<feature type="repeat" description="Hemopexin" evidence="16">
    <location>
        <begin position="96"/>
        <end position="148"/>
    </location>
</feature>
<name>A0A8T3CMT9_9TELE</name>
<evidence type="ECO:0000313" key="19">
    <source>
        <dbReference type="Proteomes" id="UP000829720"/>
    </source>
</evidence>
<dbReference type="SUPFAM" id="SSF50923">
    <property type="entry name" value="Hemopexin-like domain"/>
    <property type="match status" value="2"/>
</dbReference>
<feature type="signal peptide" evidence="17">
    <location>
        <begin position="1"/>
        <end position="19"/>
    </location>
</feature>
<sequence>MRLLTQTLCLCLALALSRAAPAHHDLMMAGHEGHHGEEGHHDAVPDRCAGIEFDAIAPDEKGTTYFFKGDHLWKGFAGPAELSNGSFKELDEHHHLGHVDAAFRMHSKDDPTHHDHMFFFLDNKVFSYYNHTLEDGFPKDIQDVFPGIPSHLDAAIECPEGECKTDGVIFFKGDEVYYFDIKTKTVKKRDWPHFPQCTSAFRWLEQYYCFHGHNFTRFHPVTGDVEPNYPKDARNYFMRCPNFGHGHRGSVNCTNAHLDAVTMDDKGKSYAFRGKLFMRLDSQRDGGHAFYISRFWKEVDSDVDAVFSYDGKIYFIKGDQVFIYKSEAHYTLIEGYPKSLKEELGVEGPVDAAFVCEGHAIVHIIQGGKMKRIDLSATPRSLVKEVSLPFSGIDAAMCGPEGVKVYVGAQYFEFDSPMVLSTGKIRPIPHEIPQQMLGCAH</sequence>
<evidence type="ECO:0000256" key="15">
    <source>
        <dbReference type="PIRSR" id="PIRSR002551-2"/>
    </source>
</evidence>
<dbReference type="PANTHER" id="PTHR22917">
    <property type="entry name" value="HEMOPEXIN DOMAIN-CONTAINING PROTEIN"/>
    <property type="match status" value="1"/>
</dbReference>
<feature type="repeat" description="Hemopexin" evidence="16">
    <location>
        <begin position="50"/>
        <end position="90"/>
    </location>
</feature>
<feature type="disulfide bond" evidence="14">
    <location>
        <begin position="48"/>
        <end position="240"/>
    </location>
</feature>
<dbReference type="PIRSF" id="PIRSF002551">
    <property type="entry name" value="Hemopexin_chordata"/>
    <property type="match status" value="1"/>
</dbReference>
<dbReference type="InterPro" id="IPR036375">
    <property type="entry name" value="Hemopexin-like_dom_sf"/>
</dbReference>
<evidence type="ECO:0000256" key="14">
    <source>
        <dbReference type="PIRSR" id="PIRSR002551-1"/>
    </source>
</evidence>
<accession>A0A8T3CMT9</accession>
<dbReference type="GO" id="GO:0005615">
    <property type="term" value="C:extracellular space"/>
    <property type="evidence" value="ECO:0007669"/>
    <property type="project" value="TreeGrafter"/>
</dbReference>
<dbReference type="InterPro" id="IPR051298">
    <property type="entry name" value="Heme_transport/Cell_adhesion"/>
</dbReference>
<keyword evidence="10" id="KW-0677">Repeat</keyword>
<keyword evidence="12" id="KW-0325">Glycoprotein</keyword>
<dbReference type="InterPro" id="IPR016358">
    <property type="entry name" value="Hemopexin"/>
</dbReference>
<feature type="disulfide bond" evidence="14">
    <location>
        <begin position="197"/>
        <end position="209"/>
    </location>
</feature>
<keyword evidence="7 13" id="KW-0349">Heme</keyword>
<feature type="disulfide bond" evidence="14">
    <location>
        <begin position="356"/>
        <end position="398"/>
    </location>
</feature>
<proteinExistence type="inferred from homology"/>
<dbReference type="Proteomes" id="UP000829720">
    <property type="component" value="Unassembled WGS sequence"/>
</dbReference>
<comment type="caution">
    <text evidence="18">The sequence shown here is derived from an EMBL/GenBank/DDBJ whole genome shotgun (WGS) entry which is preliminary data.</text>
</comment>
<evidence type="ECO:0000256" key="5">
    <source>
        <dbReference type="ARBA" id="ARBA00022448"/>
    </source>
</evidence>
<protein>
    <recommendedName>
        <fullName evidence="4 13">Hemopexin</fullName>
    </recommendedName>
</protein>
<feature type="binding site" description="axial binding residue" evidence="15">
    <location>
        <position position="245"/>
    </location>
    <ligand>
        <name>heme</name>
        <dbReference type="ChEBI" id="CHEBI:30413"/>
        <label>2</label>
    </ligand>
    <ligandPart>
        <name>Fe</name>
        <dbReference type="ChEBI" id="CHEBI:18248"/>
    </ligandPart>
</feature>
<evidence type="ECO:0000256" key="12">
    <source>
        <dbReference type="ARBA" id="ARBA00023180"/>
    </source>
</evidence>
<dbReference type="EMBL" id="JAERUA010000021">
    <property type="protein sequence ID" value="KAI1885207.1"/>
    <property type="molecule type" value="Genomic_DNA"/>
</dbReference>
<evidence type="ECO:0000256" key="9">
    <source>
        <dbReference type="ARBA" id="ARBA00022729"/>
    </source>
</evidence>
<evidence type="ECO:0000256" key="17">
    <source>
        <dbReference type="SAM" id="SignalP"/>
    </source>
</evidence>
<comment type="function">
    <text evidence="1 13">Binds heme and transports it to the liver for breakdown and iron recovery, after which the free hemopexin returns to the circulation.</text>
</comment>
<evidence type="ECO:0000256" key="11">
    <source>
        <dbReference type="ARBA" id="ARBA00023004"/>
    </source>
</evidence>
<feature type="repeat" description="Hemopexin" evidence="16">
    <location>
        <begin position="255"/>
        <end position="299"/>
    </location>
</feature>
<evidence type="ECO:0000256" key="1">
    <source>
        <dbReference type="ARBA" id="ARBA00002031"/>
    </source>
</evidence>
<keyword evidence="11 13" id="KW-0408">Iron</keyword>
<evidence type="ECO:0000256" key="3">
    <source>
        <dbReference type="ARBA" id="ARBA00011072"/>
    </source>
</evidence>
<feature type="chain" id="PRO_5035826668" description="Hemopexin" evidence="17">
    <location>
        <begin position="20"/>
        <end position="441"/>
    </location>
</feature>
<evidence type="ECO:0000256" key="10">
    <source>
        <dbReference type="ARBA" id="ARBA00022737"/>
    </source>
</evidence>
<gene>
    <name evidence="18" type="ORF">AGOR_G00217800</name>
</gene>
<organism evidence="18 19">
    <name type="scientific">Albula goreensis</name>
    <dbReference type="NCBI Taxonomy" id="1534307"/>
    <lineage>
        <taxon>Eukaryota</taxon>
        <taxon>Metazoa</taxon>
        <taxon>Chordata</taxon>
        <taxon>Craniata</taxon>
        <taxon>Vertebrata</taxon>
        <taxon>Euteleostomi</taxon>
        <taxon>Actinopterygii</taxon>
        <taxon>Neopterygii</taxon>
        <taxon>Teleostei</taxon>
        <taxon>Albuliformes</taxon>
        <taxon>Albulidae</taxon>
        <taxon>Albula</taxon>
    </lineage>
</organism>
<evidence type="ECO:0000256" key="4">
    <source>
        <dbReference type="ARBA" id="ARBA00013632"/>
    </source>
</evidence>